<reference evidence="3" key="1">
    <citation type="submission" date="2016-10" db="EMBL/GenBank/DDBJ databases">
        <authorList>
            <person name="Varghese N."/>
            <person name="Submissions S."/>
        </authorList>
    </citation>
    <scope>NUCLEOTIDE SEQUENCE [LARGE SCALE GENOMIC DNA]</scope>
    <source>
        <strain evidence="3">DSM 18733</strain>
    </source>
</reference>
<evidence type="ECO:0000259" key="1">
    <source>
        <dbReference type="Pfam" id="PF19569"/>
    </source>
</evidence>
<dbReference type="OrthoDB" id="667567at2"/>
<evidence type="ECO:0000313" key="2">
    <source>
        <dbReference type="EMBL" id="SEM52605.1"/>
    </source>
</evidence>
<gene>
    <name evidence="2" type="ORF">SAMN05661044_05401</name>
</gene>
<dbReference type="InterPro" id="IPR023393">
    <property type="entry name" value="START-like_dom_sf"/>
</dbReference>
<keyword evidence="3" id="KW-1185">Reference proteome</keyword>
<feature type="domain" description="START-like" evidence="1">
    <location>
        <begin position="1"/>
        <end position="124"/>
    </location>
</feature>
<accession>A0A1H7Z2X2</accession>
<proteinExistence type="predicted"/>
<dbReference type="SUPFAM" id="SSF55961">
    <property type="entry name" value="Bet v1-like"/>
    <property type="match status" value="1"/>
</dbReference>
<sequence length="126" mass="14820">MAEKRKMQLEYEIKSSPKILYSFISEPNGLSQWFADDVVFRDNKYNFIWDNETHPAKLVNAKEYKSVKFAWLDDAPYYFELEILQDELTNDLALAITDFALEENEAERKLIWNNQIQYLLSVLGGA</sequence>
<evidence type="ECO:0000313" key="3">
    <source>
        <dbReference type="Proteomes" id="UP000199421"/>
    </source>
</evidence>
<dbReference type="Pfam" id="PF19569">
    <property type="entry name" value="START_2"/>
    <property type="match status" value="1"/>
</dbReference>
<organism evidence="2 3">
    <name type="scientific">Olivibacter domesticus</name>
    <name type="common">Pseudosphingobacterium domesticum</name>
    <dbReference type="NCBI Taxonomy" id="407022"/>
    <lineage>
        <taxon>Bacteria</taxon>
        <taxon>Pseudomonadati</taxon>
        <taxon>Bacteroidota</taxon>
        <taxon>Sphingobacteriia</taxon>
        <taxon>Sphingobacteriales</taxon>
        <taxon>Sphingobacteriaceae</taxon>
        <taxon>Olivibacter</taxon>
    </lineage>
</organism>
<dbReference type="Gene3D" id="3.30.530.20">
    <property type="match status" value="1"/>
</dbReference>
<dbReference type="EMBL" id="FOAF01000015">
    <property type="protein sequence ID" value="SEM52605.1"/>
    <property type="molecule type" value="Genomic_DNA"/>
</dbReference>
<protein>
    <recommendedName>
        <fullName evidence="1">START-like domain-containing protein</fullName>
    </recommendedName>
</protein>
<dbReference type="AlphaFoldDB" id="A0A1H7Z2X2"/>
<dbReference type="Proteomes" id="UP000199421">
    <property type="component" value="Unassembled WGS sequence"/>
</dbReference>
<dbReference type="STRING" id="407022.SAMN05661044_05401"/>
<dbReference type="InterPro" id="IPR045736">
    <property type="entry name" value="START_2"/>
</dbReference>
<dbReference type="RefSeq" id="WP_093332582.1">
    <property type="nucleotide sequence ID" value="NZ_FOAF01000015.1"/>
</dbReference>
<name>A0A1H7Z2X2_OLID1</name>